<keyword evidence="6" id="KW-0326">Glycosidase</keyword>
<organism evidence="9 10">
    <name type="scientific">Streptomyces abikoensis</name>
    <dbReference type="NCBI Taxonomy" id="97398"/>
    <lineage>
        <taxon>Bacteria</taxon>
        <taxon>Bacillati</taxon>
        <taxon>Actinomycetota</taxon>
        <taxon>Actinomycetes</taxon>
        <taxon>Kitasatosporales</taxon>
        <taxon>Streptomycetaceae</taxon>
        <taxon>Streptomyces</taxon>
    </lineage>
</organism>
<comment type="subcellular location">
    <subcellularLocation>
        <location evidence="1">Secreted</location>
    </subcellularLocation>
</comment>
<gene>
    <name evidence="9" type="ORF">ACH4TF_18720</name>
</gene>
<name>A0ABW7T4P3_9ACTN</name>
<dbReference type="PANTHER" id="PTHR42061">
    <property type="entry name" value="ENDO-CHITOSANASE"/>
    <property type="match status" value="1"/>
</dbReference>
<dbReference type="Proteomes" id="UP001611162">
    <property type="component" value="Unassembled WGS sequence"/>
</dbReference>
<evidence type="ECO:0000256" key="5">
    <source>
        <dbReference type="ARBA" id="ARBA00023277"/>
    </source>
</evidence>
<keyword evidence="10" id="KW-1185">Reference proteome</keyword>
<evidence type="ECO:0000256" key="8">
    <source>
        <dbReference type="SAM" id="SignalP"/>
    </source>
</evidence>
<accession>A0ABW7T4P3</accession>
<protein>
    <submittedName>
        <fullName evidence="9">Glycoside hydrolase family 75 protein</fullName>
    </submittedName>
</protein>
<proteinExistence type="predicted"/>
<evidence type="ECO:0000256" key="4">
    <source>
        <dbReference type="ARBA" id="ARBA00022801"/>
    </source>
</evidence>
<reference evidence="9 10" key="1">
    <citation type="submission" date="2024-10" db="EMBL/GenBank/DDBJ databases">
        <title>The Natural Products Discovery Center: Release of the First 8490 Sequenced Strains for Exploring Actinobacteria Biosynthetic Diversity.</title>
        <authorList>
            <person name="Kalkreuter E."/>
            <person name="Kautsar S.A."/>
            <person name="Yang D."/>
            <person name="Bader C.D."/>
            <person name="Teijaro C.N."/>
            <person name="Fluegel L."/>
            <person name="Davis C.M."/>
            <person name="Simpson J.R."/>
            <person name="Lauterbach L."/>
            <person name="Steele A.D."/>
            <person name="Gui C."/>
            <person name="Meng S."/>
            <person name="Li G."/>
            <person name="Viehrig K."/>
            <person name="Ye F."/>
            <person name="Su P."/>
            <person name="Kiefer A.F."/>
            <person name="Nichols A."/>
            <person name="Cepeda A.J."/>
            <person name="Yan W."/>
            <person name="Fan B."/>
            <person name="Jiang Y."/>
            <person name="Adhikari A."/>
            <person name="Zheng C.-J."/>
            <person name="Schuster L."/>
            <person name="Cowan T.M."/>
            <person name="Smanski M.J."/>
            <person name="Chevrette M.G."/>
            <person name="De Carvalho L.P.S."/>
            <person name="Shen B."/>
        </authorList>
    </citation>
    <scope>NUCLEOTIDE SEQUENCE [LARGE SCALE GENOMIC DNA]</scope>
    <source>
        <strain evidence="9 10">NPDC020979</strain>
    </source>
</reference>
<evidence type="ECO:0000313" key="10">
    <source>
        <dbReference type="Proteomes" id="UP001611162"/>
    </source>
</evidence>
<keyword evidence="2" id="KW-0964">Secreted</keyword>
<feature type="signal peptide" evidence="8">
    <location>
        <begin position="1"/>
        <end position="32"/>
    </location>
</feature>
<dbReference type="InterPro" id="IPR009939">
    <property type="entry name" value="Chitosanase_fungal"/>
</dbReference>
<dbReference type="GO" id="GO:0016787">
    <property type="term" value="F:hydrolase activity"/>
    <property type="evidence" value="ECO:0007669"/>
    <property type="project" value="UniProtKB-KW"/>
</dbReference>
<evidence type="ECO:0000313" key="9">
    <source>
        <dbReference type="EMBL" id="MFI0912480.1"/>
    </source>
</evidence>
<keyword evidence="5" id="KW-0119">Carbohydrate metabolism</keyword>
<evidence type="ECO:0000256" key="3">
    <source>
        <dbReference type="ARBA" id="ARBA00022729"/>
    </source>
</evidence>
<dbReference type="Pfam" id="PF07335">
    <property type="entry name" value="Glyco_hydro_75"/>
    <property type="match status" value="1"/>
</dbReference>
<keyword evidence="4 9" id="KW-0378">Hydrolase</keyword>
<dbReference type="PANTHER" id="PTHR42061:SF6">
    <property type="entry name" value="ENDO-CHITOSANASE"/>
    <property type="match status" value="1"/>
</dbReference>
<evidence type="ECO:0000256" key="7">
    <source>
        <dbReference type="ARBA" id="ARBA00023326"/>
    </source>
</evidence>
<keyword evidence="3 8" id="KW-0732">Signal</keyword>
<feature type="chain" id="PRO_5047228284" evidence="8">
    <location>
        <begin position="33"/>
        <end position="238"/>
    </location>
</feature>
<dbReference type="EMBL" id="JBIRRB010000006">
    <property type="protein sequence ID" value="MFI0912480.1"/>
    <property type="molecule type" value="Genomic_DNA"/>
</dbReference>
<dbReference type="RefSeq" id="WP_397613365.1">
    <property type="nucleotide sequence ID" value="NZ_JBIRRB010000006.1"/>
</dbReference>
<evidence type="ECO:0000256" key="1">
    <source>
        <dbReference type="ARBA" id="ARBA00004613"/>
    </source>
</evidence>
<evidence type="ECO:0000256" key="6">
    <source>
        <dbReference type="ARBA" id="ARBA00023295"/>
    </source>
</evidence>
<keyword evidence="7" id="KW-0624">Polysaccharide degradation</keyword>
<comment type="caution">
    <text evidence="9">The sequence shown here is derived from an EMBL/GenBank/DDBJ whole genome shotgun (WGS) entry which is preliminary data.</text>
</comment>
<evidence type="ECO:0000256" key="2">
    <source>
        <dbReference type="ARBA" id="ARBA00022525"/>
    </source>
</evidence>
<sequence length="238" mass="24933">MTTPARMAWPRLAITAATALLSLTSLTLPAHATIARAAAMAPENGALSSADLLAATATCHQVSYGTYRNSMTKTPVPVCGGVNGAYLWTSAMTIDCDGQRTIQCNRSADDHFKNDTAVHRSDYQPFDAAVTPYVVLPKQSNTWNYTTAGIRPGEVVAVIYQGQVEYAVSGDTGAEEKIGEASYATATALGINNNPNHGGVPAGVTYIVFPHTRPAVVENHDQAIANGRAAAAAFANHG</sequence>